<proteinExistence type="predicted"/>
<evidence type="ECO:0000313" key="1">
    <source>
        <dbReference type="EMBL" id="KAK1320497.1"/>
    </source>
</evidence>
<comment type="caution">
    <text evidence="1">The sequence shown here is derived from an EMBL/GenBank/DDBJ whole genome shotgun (WGS) entry which is preliminary data.</text>
</comment>
<dbReference type="EMBL" id="JAUJYO010000003">
    <property type="protein sequence ID" value="KAK1320497.1"/>
    <property type="molecule type" value="Genomic_DNA"/>
</dbReference>
<gene>
    <name evidence="1" type="ORF">QJS10_CPA03g01302</name>
</gene>
<dbReference type="Proteomes" id="UP001180020">
    <property type="component" value="Unassembled WGS sequence"/>
</dbReference>
<dbReference type="PANTHER" id="PTHR33116:SF78">
    <property type="entry name" value="OS12G0587133 PROTEIN"/>
    <property type="match status" value="1"/>
</dbReference>
<evidence type="ECO:0000313" key="2">
    <source>
        <dbReference type="Proteomes" id="UP001180020"/>
    </source>
</evidence>
<organism evidence="1 2">
    <name type="scientific">Acorus calamus</name>
    <name type="common">Sweet flag</name>
    <dbReference type="NCBI Taxonomy" id="4465"/>
    <lineage>
        <taxon>Eukaryota</taxon>
        <taxon>Viridiplantae</taxon>
        <taxon>Streptophyta</taxon>
        <taxon>Embryophyta</taxon>
        <taxon>Tracheophyta</taxon>
        <taxon>Spermatophyta</taxon>
        <taxon>Magnoliopsida</taxon>
        <taxon>Liliopsida</taxon>
        <taxon>Acoraceae</taxon>
        <taxon>Acorus</taxon>
    </lineage>
</organism>
<reference evidence="1" key="2">
    <citation type="submission" date="2023-06" db="EMBL/GenBank/DDBJ databases">
        <authorList>
            <person name="Ma L."/>
            <person name="Liu K.-W."/>
            <person name="Li Z."/>
            <person name="Hsiao Y.-Y."/>
            <person name="Qi Y."/>
            <person name="Fu T."/>
            <person name="Tang G."/>
            <person name="Zhang D."/>
            <person name="Sun W.-H."/>
            <person name="Liu D.-K."/>
            <person name="Li Y."/>
            <person name="Chen G.-Z."/>
            <person name="Liu X.-D."/>
            <person name="Liao X.-Y."/>
            <person name="Jiang Y.-T."/>
            <person name="Yu X."/>
            <person name="Hao Y."/>
            <person name="Huang J."/>
            <person name="Zhao X.-W."/>
            <person name="Ke S."/>
            <person name="Chen Y.-Y."/>
            <person name="Wu W.-L."/>
            <person name="Hsu J.-L."/>
            <person name="Lin Y.-F."/>
            <person name="Huang M.-D."/>
            <person name="Li C.-Y."/>
            <person name="Huang L."/>
            <person name="Wang Z.-W."/>
            <person name="Zhao X."/>
            <person name="Zhong W.-Y."/>
            <person name="Peng D.-H."/>
            <person name="Ahmad S."/>
            <person name="Lan S."/>
            <person name="Zhang J.-S."/>
            <person name="Tsai W.-C."/>
            <person name="Van De Peer Y."/>
            <person name="Liu Z.-J."/>
        </authorList>
    </citation>
    <scope>NUCLEOTIDE SEQUENCE</scope>
    <source>
        <strain evidence="1">CP</strain>
        <tissue evidence="1">Leaves</tissue>
    </source>
</reference>
<dbReference type="PANTHER" id="PTHR33116">
    <property type="entry name" value="REVERSE TRANSCRIPTASE ZINC-BINDING DOMAIN-CONTAINING PROTEIN-RELATED-RELATED"/>
    <property type="match status" value="1"/>
</dbReference>
<protein>
    <recommendedName>
        <fullName evidence="3">Reverse transcriptase domain-containing protein</fullName>
    </recommendedName>
</protein>
<evidence type="ECO:0008006" key="3">
    <source>
        <dbReference type="Google" id="ProtNLM"/>
    </source>
</evidence>
<dbReference type="AlphaFoldDB" id="A0AAV9F7C9"/>
<reference evidence="1" key="1">
    <citation type="journal article" date="2023" name="Nat. Commun.">
        <title>Diploid and tetraploid genomes of Acorus and the evolution of monocots.</title>
        <authorList>
            <person name="Ma L."/>
            <person name="Liu K.W."/>
            <person name="Li Z."/>
            <person name="Hsiao Y.Y."/>
            <person name="Qi Y."/>
            <person name="Fu T."/>
            <person name="Tang G.D."/>
            <person name="Zhang D."/>
            <person name="Sun W.H."/>
            <person name="Liu D.K."/>
            <person name="Li Y."/>
            <person name="Chen G.Z."/>
            <person name="Liu X.D."/>
            <person name="Liao X.Y."/>
            <person name="Jiang Y.T."/>
            <person name="Yu X."/>
            <person name="Hao Y."/>
            <person name="Huang J."/>
            <person name="Zhao X.W."/>
            <person name="Ke S."/>
            <person name="Chen Y.Y."/>
            <person name="Wu W.L."/>
            <person name="Hsu J.L."/>
            <person name="Lin Y.F."/>
            <person name="Huang M.D."/>
            <person name="Li C.Y."/>
            <person name="Huang L."/>
            <person name="Wang Z.W."/>
            <person name="Zhao X."/>
            <person name="Zhong W.Y."/>
            <person name="Peng D.H."/>
            <person name="Ahmad S."/>
            <person name="Lan S."/>
            <person name="Zhang J.S."/>
            <person name="Tsai W.C."/>
            <person name="Van de Peer Y."/>
            <person name="Liu Z.J."/>
        </authorList>
    </citation>
    <scope>NUCLEOTIDE SEQUENCE</scope>
    <source>
        <strain evidence="1">CP</strain>
    </source>
</reference>
<accession>A0AAV9F7C9</accession>
<name>A0AAV9F7C9_ACOCL</name>
<sequence length="260" mass="29513">MAINHVLYADDLLVVTMATPIQCQVIKETLKKVYILTGLNVNWVKSSVQFSPPVPFQFQRWMCRIMGIKAASNSWKYLGVQVFGTQHQQHMQKEIEQKMSHRLQQWKASLLTSAGRLVLIKSVMAALPIYSMYALALPAGAAQQIDKRLRSFFGKGSNEGKKLHAISWDRITAPKDAGGLGLRKTVIMRKAIYGVLAAKVLNDSSLLNWVFSIKHNWSGNPWELKLTSSDSTVWRSIYQGIKMVRMYMRKRPGLMQILMS</sequence>
<keyword evidence="2" id="KW-1185">Reference proteome</keyword>